<dbReference type="STRING" id="276.THFILI_04580"/>
<accession>A0A0A2XBW2</accession>
<proteinExistence type="predicted"/>
<evidence type="ECO:0000313" key="1">
    <source>
        <dbReference type="EMBL" id="KGQ22634.1"/>
    </source>
</evidence>
<dbReference type="PATRIC" id="fig|276.5.peg.534"/>
<evidence type="ECO:0008006" key="3">
    <source>
        <dbReference type="Google" id="ProtNLM"/>
    </source>
</evidence>
<organism evidence="1 2">
    <name type="scientific">Thermus filiformis</name>
    <dbReference type="NCBI Taxonomy" id="276"/>
    <lineage>
        <taxon>Bacteria</taxon>
        <taxon>Thermotogati</taxon>
        <taxon>Deinococcota</taxon>
        <taxon>Deinococci</taxon>
        <taxon>Thermales</taxon>
        <taxon>Thermaceae</taxon>
        <taxon>Thermus</taxon>
    </lineage>
</organism>
<comment type="caution">
    <text evidence="1">The sequence shown here is derived from an EMBL/GenBank/DDBJ whole genome shotgun (WGS) entry which is preliminary data.</text>
</comment>
<protein>
    <recommendedName>
        <fullName evidence="3">Arginase</fullName>
    </recommendedName>
</protein>
<gene>
    <name evidence="1" type="ORF">THFILI_04580</name>
</gene>
<reference evidence="1 2" key="1">
    <citation type="journal article" date="2015" name="Genome Announc.">
        <title>Draft Genome Sequence of the Thermophile Thermus filiformis ATCC 43280, Producer of Carotenoid-(Di)glucoside-Branched Fatty Acid (Di)esters and Source of Hyperthermostable Enzymes of Biotechnological Interest.</title>
        <authorList>
            <person name="Mandelli F."/>
            <person name="Oliveira Ramires B."/>
            <person name="Couger M.B."/>
            <person name="Paixao D.A."/>
            <person name="Camilo C.M."/>
            <person name="Polikarpov I."/>
            <person name="Prade R."/>
            <person name="Riano-Pachon D.M."/>
            <person name="Squina F.M."/>
        </authorList>
    </citation>
    <scope>NUCLEOTIDE SEQUENCE [LARGE SCALE GENOMIC DNA]</scope>
    <source>
        <strain evidence="1 2">ATCC 43280</strain>
    </source>
</reference>
<dbReference type="Proteomes" id="UP000030364">
    <property type="component" value="Unassembled WGS sequence"/>
</dbReference>
<name>A0A0A2XBW2_THEFI</name>
<dbReference type="EMBL" id="JPSL02000038">
    <property type="protein sequence ID" value="KGQ22634.1"/>
    <property type="molecule type" value="Genomic_DNA"/>
</dbReference>
<evidence type="ECO:0000313" key="2">
    <source>
        <dbReference type="Proteomes" id="UP000030364"/>
    </source>
</evidence>
<dbReference type="RefSeq" id="WP_038061855.1">
    <property type="nucleotide sequence ID" value="NZ_JPSL02000038.1"/>
</dbReference>
<keyword evidence="2" id="KW-1185">Reference proteome</keyword>
<sequence>MRLLVVDFDFFFPVVEDPQDPMRFLYDWAHFETPYHLLEAWERRALAFLLRGLDLPMPRGYEGFWQRVEASPQAVLYYADSNALAFHPQVRRGVREVVLFDAHHDAGYRPVGEEPSCDDWMVFYHREGARLSLRYPSWRAHALVEEPEPQVPLERRVDEGGPVLGVDRIFLARSGAWVPPWADGAFFAFLASAPWPKVNLDGVAPRPFDLEALRRRAREEALGLRVMERLLGIGPGQAEGGGL</sequence>
<dbReference type="OrthoDB" id="1705985at2"/>
<dbReference type="AlphaFoldDB" id="A0A0A2XBW2"/>